<sequence>MPSSSSREASSSLCLPRGPRTLIDYLLELVQASMQIWLIAGAVFPPPDILSPIGESPRPGLDFLAGRLVREGADQVTRRGVLERPADLPQPGL</sequence>
<comment type="caution">
    <text evidence="1">The sequence shown here is derived from an EMBL/GenBank/DDBJ whole genome shotgun (WGS) entry which is preliminary data.</text>
</comment>
<reference evidence="1" key="1">
    <citation type="journal article" date="2023" name="Science">
        <title>Genome structures resolve the early diversification of teleost fishes.</title>
        <authorList>
            <person name="Parey E."/>
            <person name="Louis A."/>
            <person name="Montfort J."/>
            <person name="Bouchez O."/>
            <person name="Roques C."/>
            <person name="Iampietro C."/>
            <person name="Lluch J."/>
            <person name="Castinel A."/>
            <person name="Donnadieu C."/>
            <person name="Desvignes T."/>
            <person name="Floi Bucao C."/>
            <person name="Jouanno E."/>
            <person name="Wen M."/>
            <person name="Mejri S."/>
            <person name="Dirks R."/>
            <person name="Jansen H."/>
            <person name="Henkel C."/>
            <person name="Chen W.J."/>
            <person name="Zahm M."/>
            <person name="Cabau C."/>
            <person name="Klopp C."/>
            <person name="Thompson A.W."/>
            <person name="Robinson-Rechavi M."/>
            <person name="Braasch I."/>
            <person name="Lecointre G."/>
            <person name="Bobe J."/>
            <person name="Postlethwait J.H."/>
            <person name="Berthelot C."/>
            <person name="Roest Crollius H."/>
            <person name="Guiguen Y."/>
        </authorList>
    </citation>
    <scope>NUCLEOTIDE SEQUENCE</scope>
    <source>
        <strain evidence="1">WJC10195</strain>
    </source>
</reference>
<gene>
    <name evidence="1" type="ORF">SKAU_G00028000</name>
</gene>
<evidence type="ECO:0000313" key="1">
    <source>
        <dbReference type="EMBL" id="KAJ8382022.1"/>
    </source>
</evidence>
<organism evidence="1 2">
    <name type="scientific">Synaphobranchus kaupii</name>
    <name type="common">Kaup's arrowtooth eel</name>
    <dbReference type="NCBI Taxonomy" id="118154"/>
    <lineage>
        <taxon>Eukaryota</taxon>
        <taxon>Metazoa</taxon>
        <taxon>Chordata</taxon>
        <taxon>Craniata</taxon>
        <taxon>Vertebrata</taxon>
        <taxon>Euteleostomi</taxon>
        <taxon>Actinopterygii</taxon>
        <taxon>Neopterygii</taxon>
        <taxon>Teleostei</taxon>
        <taxon>Anguilliformes</taxon>
        <taxon>Synaphobranchidae</taxon>
        <taxon>Synaphobranchus</taxon>
    </lineage>
</organism>
<accession>A0A9Q1GF07</accession>
<dbReference type="Proteomes" id="UP001152622">
    <property type="component" value="Chromosome 1"/>
</dbReference>
<evidence type="ECO:0000313" key="2">
    <source>
        <dbReference type="Proteomes" id="UP001152622"/>
    </source>
</evidence>
<protein>
    <submittedName>
        <fullName evidence="1">Uncharacterized protein</fullName>
    </submittedName>
</protein>
<keyword evidence="2" id="KW-1185">Reference proteome</keyword>
<proteinExistence type="predicted"/>
<name>A0A9Q1GF07_SYNKA</name>
<dbReference type="AlphaFoldDB" id="A0A9Q1GF07"/>
<dbReference type="EMBL" id="JAINUF010000001">
    <property type="protein sequence ID" value="KAJ8382022.1"/>
    <property type="molecule type" value="Genomic_DNA"/>
</dbReference>